<feature type="compositionally biased region" description="Basic and acidic residues" evidence="1">
    <location>
        <begin position="1"/>
        <end position="20"/>
    </location>
</feature>
<reference evidence="2 3" key="1">
    <citation type="submission" date="2019-12" db="EMBL/GenBank/DDBJ databases">
        <authorList>
            <person name="Scholz U."/>
            <person name="Mascher M."/>
            <person name="Fiebig A."/>
        </authorList>
    </citation>
    <scope>NUCLEOTIDE SEQUENCE</scope>
</reference>
<evidence type="ECO:0000313" key="2">
    <source>
        <dbReference type="EMBL" id="CAA2614439.1"/>
    </source>
</evidence>
<feature type="region of interest" description="Disordered" evidence="1">
    <location>
        <begin position="1"/>
        <end position="87"/>
    </location>
</feature>
<sequence length="119" mass="13369">MGCGRSKPEVDASNMIEDRHRLRKKTAAPGATGLEGRSSLKLVSRDPSDRYFSSRNEEESGDDDMRSEYYSPRGEPDLVGTAEEQEDRRWGNRMFTSSFFCSTTSSSSSSPTYLKHLIC</sequence>
<protein>
    <submittedName>
        <fullName evidence="2">Uncharacterized protein</fullName>
    </submittedName>
</protein>
<organism evidence="2">
    <name type="scientific">Spirodela intermedia</name>
    <name type="common">Intermediate duckweed</name>
    <dbReference type="NCBI Taxonomy" id="51605"/>
    <lineage>
        <taxon>Eukaryota</taxon>
        <taxon>Viridiplantae</taxon>
        <taxon>Streptophyta</taxon>
        <taxon>Embryophyta</taxon>
        <taxon>Tracheophyta</taxon>
        <taxon>Spermatophyta</taxon>
        <taxon>Magnoliopsida</taxon>
        <taxon>Liliopsida</taxon>
        <taxon>Araceae</taxon>
        <taxon>Lemnoideae</taxon>
        <taxon>Spirodela</taxon>
    </lineage>
</organism>
<feature type="compositionally biased region" description="Basic and acidic residues" evidence="1">
    <location>
        <begin position="55"/>
        <end position="67"/>
    </location>
</feature>
<gene>
    <name evidence="2" type="ORF">SI7747_01000819</name>
</gene>
<keyword evidence="3" id="KW-1185">Reference proteome</keyword>
<dbReference type="Proteomes" id="UP001189122">
    <property type="component" value="Unassembled WGS sequence"/>
</dbReference>
<name>A0A7I8I9B7_SPIIN</name>
<dbReference type="AlphaFoldDB" id="A0A7I8I9B7"/>
<accession>A0A7I8I9B7</accession>
<evidence type="ECO:0000256" key="1">
    <source>
        <dbReference type="SAM" id="MobiDB-lite"/>
    </source>
</evidence>
<dbReference type="EMBL" id="LR743588">
    <property type="protein sequence ID" value="CAA2614439.1"/>
    <property type="molecule type" value="Genomic_DNA"/>
</dbReference>
<dbReference type="EMBL" id="CACRZD030000001">
    <property type="protein sequence ID" value="CAA6654229.1"/>
    <property type="molecule type" value="Genomic_DNA"/>
</dbReference>
<evidence type="ECO:0000313" key="3">
    <source>
        <dbReference type="Proteomes" id="UP001189122"/>
    </source>
</evidence>
<proteinExistence type="predicted"/>